<keyword evidence="4" id="KW-0238">DNA-binding</keyword>
<name>A0ABU0TLM5_9FLAO</name>
<evidence type="ECO:0000313" key="5">
    <source>
        <dbReference type="Proteomes" id="UP001225072"/>
    </source>
</evidence>
<accession>A0ABU0TLM5</accession>
<dbReference type="SUPFAM" id="SSF52172">
    <property type="entry name" value="CheY-like"/>
    <property type="match status" value="1"/>
</dbReference>
<dbReference type="Pfam" id="PF04397">
    <property type="entry name" value="LytTR"/>
    <property type="match status" value="1"/>
</dbReference>
<dbReference type="PANTHER" id="PTHR37299">
    <property type="entry name" value="TRANSCRIPTIONAL REGULATOR-RELATED"/>
    <property type="match status" value="1"/>
</dbReference>
<keyword evidence="5" id="KW-1185">Reference proteome</keyword>
<reference evidence="4 5" key="1">
    <citation type="submission" date="2023-07" db="EMBL/GenBank/DDBJ databases">
        <title>Functional and genomic diversity of the sorghum phyllosphere microbiome.</title>
        <authorList>
            <person name="Shade A."/>
        </authorList>
    </citation>
    <scope>NUCLEOTIDE SEQUENCE [LARGE SCALE GENOMIC DNA]</scope>
    <source>
        <strain evidence="4 5">SORGH_AS_1064</strain>
    </source>
</reference>
<evidence type="ECO:0000259" key="3">
    <source>
        <dbReference type="PROSITE" id="PS50930"/>
    </source>
</evidence>
<keyword evidence="1" id="KW-0597">Phosphoprotein</keyword>
<organism evidence="4 5">
    <name type="scientific">Chryseobacterium camelliae</name>
    <dbReference type="NCBI Taxonomy" id="1265445"/>
    <lineage>
        <taxon>Bacteria</taxon>
        <taxon>Pseudomonadati</taxon>
        <taxon>Bacteroidota</taxon>
        <taxon>Flavobacteriia</taxon>
        <taxon>Flavobacteriales</taxon>
        <taxon>Weeksellaceae</taxon>
        <taxon>Chryseobacterium group</taxon>
        <taxon>Chryseobacterium</taxon>
    </lineage>
</organism>
<protein>
    <submittedName>
        <fullName evidence="4">DNA-binding LytR/AlgR family response regulator</fullName>
    </submittedName>
</protein>
<dbReference type="GO" id="GO:0003677">
    <property type="term" value="F:DNA binding"/>
    <property type="evidence" value="ECO:0007669"/>
    <property type="project" value="UniProtKB-KW"/>
</dbReference>
<dbReference type="InterPro" id="IPR007492">
    <property type="entry name" value="LytTR_DNA-bd_dom"/>
</dbReference>
<dbReference type="InterPro" id="IPR011006">
    <property type="entry name" value="CheY-like_superfamily"/>
</dbReference>
<gene>
    <name evidence="4" type="ORF">QE404_002322</name>
</gene>
<dbReference type="EMBL" id="JAUTAL010000001">
    <property type="protein sequence ID" value="MDQ1097175.1"/>
    <property type="molecule type" value="Genomic_DNA"/>
</dbReference>
<proteinExistence type="predicted"/>
<evidence type="ECO:0000313" key="4">
    <source>
        <dbReference type="EMBL" id="MDQ1097175.1"/>
    </source>
</evidence>
<evidence type="ECO:0000256" key="1">
    <source>
        <dbReference type="PROSITE-ProRule" id="PRU00169"/>
    </source>
</evidence>
<sequence>MITCIIVDDEPLAIELLENHIRKIEKLQLVGKARNAIEAHAILQQQDVDLIFLDIQMPHLSGIDLMKSLAVKPKVIFTTAFREFAVEGFELEAVDYILKPITFERFFRAVDKVARNTVIEKPESAIMIRADGINRKIRTDDIIFIESQGNDVKLCLNHTVYLTKYTITDLTERLSENGFIRIHRSFLFNPKYVTGYTNSEIVMGNCTIPVGRNYREKFNAFVTTYSKAK</sequence>
<dbReference type="InterPro" id="IPR001789">
    <property type="entry name" value="Sig_transdc_resp-reg_receiver"/>
</dbReference>
<feature type="domain" description="Response regulatory" evidence="2">
    <location>
        <begin position="3"/>
        <end position="114"/>
    </location>
</feature>
<dbReference type="PROSITE" id="PS50110">
    <property type="entry name" value="RESPONSE_REGULATORY"/>
    <property type="match status" value="1"/>
</dbReference>
<dbReference type="PROSITE" id="PS50930">
    <property type="entry name" value="HTH_LYTTR"/>
    <property type="match status" value="1"/>
</dbReference>
<dbReference type="SMART" id="SM00448">
    <property type="entry name" value="REC"/>
    <property type="match status" value="1"/>
</dbReference>
<dbReference type="PANTHER" id="PTHR37299:SF1">
    <property type="entry name" value="STAGE 0 SPORULATION PROTEIN A HOMOLOG"/>
    <property type="match status" value="1"/>
</dbReference>
<dbReference type="SMART" id="SM00850">
    <property type="entry name" value="LytTR"/>
    <property type="match status" value="1"/>
</dbReference>
<dbReference type="RefSeq" id="WP_307450519.1">
    <property type="nucleotide sequence ID" value="NZ_JAUTAL010000001.1"/>
</dbReference>
<evidence type="ECO:0000259" key="2">
    <source>
        <dbReference type="PROSITE" id="PS50110"/>
    </source>
</evidence>
<dbReference type="Gene3D" id="3.40.50.2300">
    <property type="match status" value="1"/>
</dbReference>
<comment type="caution">
    <text evidence="4">The sequence shown here is derived from an EMBL/GenBank/DDBJ whole genome shotgun (WGS) entry which is preliminary data.</text>
</comment>
<dbReference type="InterPro" id="IPR046947">
    <property type="entry name" value="LytR-like"/>
</dbReference>
<dbReference type="Gene3D" id="2.40.50.1020">
    <property type="entry name" value="LytTr DNA-binding domain"/>
    <property type="match status" value="1"/>
</dbReference>
<feature type="modified residue" description="4-aspartylphosphate" evidence="1">
    <location>
        <position position="54"/>
    </location>
</feature>
<feature type="domain" description="HTH LytTR-type" evidence="3">
    <location>
        <begin position="127"/>
        <end position="193"/>
    </location>
</feature>
<dbReference type="Proteomes" id="UP001225072">
    <property type="component" value="Unassembled WGS sequence"/>
</dbReference>
<dbReference type="Pfam" id="PF00072">
    <property type="entry name" value="Response_reg"/>
    <property type="match status" value="1"/>
</dbReference>